<evidence type="ECO:0000256" key="8">
    <source>
        <dbReference type="SAM" id="Phobius"/>
    </source>
</evidence>
<dbReference type="Pfam" id="PF20560">
    <property type="entry name" value="MotA_N"/>
    <property type="match status" value="1"/>
</dbReference>
<keyword evidence="4" id="KW-0283">Flagellar rotation</keyword>
<protein>
    <submittedName>
        <fullName evidence="11">Chemotaxis protein MotA</fullName>
    </submittedName>
</protein>
<feature type="domain" description="MotA/TolQ/ExbB proton channel" evidence="9">
    <location>
        <begin position="137"/>
        <end position="238"/>
    </location>
</feature>
<keyword evidence="2" id="KW-1003">Cell membrane</keyword>
<keyword evidence="5 8" id="KW-1133">Transmembrane helix</keyword>
<evidence type="ECO:0000256" key="2">
    <source>
        <dbReference type="ARBA" id="ARBA00022475"/>
    </source>
</evidence>
<dbReference type="Pfam" id="PF01618">
    <property type="entry name" value="MotA_ExbB"/>
    <property type="match status" value="1"/>
</dbReference>
<evidence type="ECO:0000313" key="12">
    <source>
        <dbReference type="Proteomes" id="UP001549366"/>
    </source>
</evidence>
<comment type="similarity">
    <text evidence="7">Belongs to the exbB/tolQ family.</text>
</comment>
<evidence type="ECO:0000256" key="6">
    <source>
        <dbReference type="ARBA" id="ARBA00023136"/>
    </source>
</evidence>
<organism evidence="11 12">
    <name type="scientific">Endozoicomonas lisbonensis</name>
    <dbReference type="NCBI Taxonomy" id="3120522"/>
    <lineage>
        <taxon>Bacteria</taxon>
        <taxon>Pseudomonadati</taxon>
        <taxon>Pseudomonadota</taxon>
        <taxon>Gammaproteobacteria</taxon>
        <taxon>Oceanospirillales</taxon>
        <taxon>Endozoicomonadaceae</taxon>
        <taxon>Endozoicomonas</taxon>
    </lineage>
</organism>
<dbReference type="InterPro" id="IPR046786">
    <property type="entry name" value="MotA_N"/>
</dbReference>
<name>A0ABV2SEE8_9GAMM</name>
<feature type="transmembrane region" description="Helical" evidence="8">
    <location>
        <begin position="32"/>
        <end position="61"/>
    </location>
</feature>
<keyword evidence="3 8" id="KW-0812">Transmembrane</keyword>
<evidence type="ECO:0000256" key="3">
    <source>
        <dbReference type="ARBA" id="ARBA00022692"/>
    </source>
</evidence>
<dbReference type="InterPro" id="IPR002898">
    <property type="entry name" value="MotA_ExbB_proton_chnl"/>
</dbReference>
<evidence type="ECO:0000256" key="5">
    <source>
        <dbReference type="ARBA" id="ARBA00022989"/>
    </source>
</evidence>
<accession>A0ABV2SEE8</accession>
<reference evidence="11 12" key="1">
    <citation type="submission" date="2024-06" db="EMBL/GenBank/DDBJ databases">
        <title>Genomic Encyclopedia of Type Strains, Phase V (KMG-V): Genome sequencing to study the core and pangenomes of soil and plant-associated prokaryotes.</title>
        <authorList>
            <person name="Whitman W."/>
        </authorList>
    </citation>
    <scope>NUCLEOTIDE SEQUENCE [LARGE SCALE GENOMIC DNA]</scope>
    <source>
        <strain evidence="11 12">NE40</strain>
    </source>
</reference>
<evidence type="ECO:0000256" key="4">
    <source>
        <dbReference type="ARBA" id="ARBA00022779"/>
    </source>
</evidence>
<sequence length="284" mass="30751">MLKLIGFLLTITSVIGGYYLGDGSMSALWQPAFILIVVGGTAGAFFSSTPGDVLGLTWKYLSHAVLGKRRNKDDYEQLLQLLYDLFQTDRRKGRQALEEHIEEPENSNLFQESGLLSSTRLVTYICDNLRITILGQNSAPELEALLEAELAAFEAEQMQSVQALRRAVDCAPGFGIVASVLGVIIAMSSVSGPIDVLGMAVAGSMVGTMLGMLSSYGILTPMMNLVTHSIRDEIMLFECVKASLVANCGGRHSLVAVDAGRRVLYSGVQPSFVELERRLQRAVA</sequence>
<evidence type="ECO:0000259" key="9">
    <source>
        <dbReference type="Pfam" id="PF01618"/>
    </source>
</evidence>
<feature type="transmembrane region" description="Helical" evidence="8">
    <location>
        <begin position="167"/>
        <end position="190"/>
    </location>
</feature>
<evidence type="ECO:0000313" key="11">
    <source>
        <dbReference type="EMBL" id="MET4755474.1"/>
    </source>
</evidence>
<feature type="domain" description="Motility protein A N-terminal" evidence="10">
    <location>
        <begin position="4"/>
        <end position="93"/>
    </location>
</feature>
<comment type="subcellular location">
    <subcellularLocation>
        <location evidence="1">Cell membrane</location>
        <topology evidence="1">Multi-pass membrane protein</topology>
    </subcellularLocation>
    <subcellularLocation>
        <location evidence="7">Membrane</location>
        <topology evidence="7">Multi-pass membrane protein</topology>
    </subcellularLocation>
</comment>
<dbReference type="RefSeq" id="WP_354009892.1">
    <property type="nucleotide sequence ID" value="NZ_JBEWTA010000001.1"/>
</dbReference>
<dbReference type="Proteomes" id="UP001549366">
    <property type="component" value="Unassembled WGS sequence"/>
</dbReference>
<gene>
    <name evidence="11" type="ORF">V5J35_000666</name>
</gene>
<proteinExistence type="inferred from homology"/>
<dbReference type="PANTHER" id="PTHR30433">
    <property type="entry name" value="CHEMOTAXIS PROTEIN MOTA"/>
    <property type="match status" value="1"/>
</dbReference>
<keyword evidence="7" id="KW-0813">Transport</keyword>
<dbReference type="EMBL" id="JBEWTB010000002">
    <property type="protein sequence ID" value="MET4755474.1"/>
    <property type="molecule type" value="Genomic_DNA"/>
</dbReference>
<comment type="caution">
    <text evidence="11">The sequence shown here is derived from an EMBL/GenBank/DDBJ whole genome shotgun (WGS) entry which is preliminary data.</text>
</comment>
<evidence type="ECO:0000259" key="10">
    <source>
        <dbReference type="Pfam" id="PF20560"/>
    </source>
</evidence>
<keyword evidence="12" id="KW-1185">Reference proteome</keyword>
<evidence type="ECO:0000256" key="7">
    <source>
        <dbReference type="RuleBase" id="RU004057"/>
    </source>
</evidence>
<keyword evidence="7" id="KW-0653">Protein transport</keyword>
<dbReference type="InterPro" id="IPR047055">
    <property type="entry name" value="MotA-like"/>
</dbReference>
<keyword evidence="6 8" id="KW-0472">Membrane</keyword>
<evidence type="ECO:0000256" key="1">
    <source>
        <dbReference type="ARBA" id="ARBA00004651"/>
    </source>
</evidence>
<feature type="transmembrane region" description="Helical" evidence="8">
    <location>
        <begin position="196"/>
        <end position="219"/>
    </location>
</feature>
<dbReference type="PANTHER" id="PTHR30433:SF4">
    <property type="entry name" value="MOTILITY PROTEIN A"/>
    <property type="match status" value="1"/>
</dbReference>